<evidence type="ECO:0000313" key="14">
    <source>
        <dbReference type="Proteomes" id="UP000614610"/>
    </source>
</evidence>
<dbReference type="Proteomes" id="UP000483672">
    <property type="component" value="Unassembled WGS sequence"/>
</dbReference>
<dbReference type="SUPFAM" id="SSF50978">
    <property type="entry name" value="WD40 repeat-like"/>
    <property type="match status" value="1"/>
</dbReference>
<reference evidence="12 13" key="1">
    <citation type="submission" date="2019-06" db="EMBL/GenBank/DDBJ databases">
        <authorList>
            <person name="Palmer J.M."/>
        </authorList>
    </citation>
    <scope>NUCLEOTIDE SEQUENCE</scope>
    <source>
        <strain evidence="11 12">TWF106</strain>
        <strain evidence="9 13">TWF191</strain>
        <strain evidence="10">TWF679</strain>
    </source>
</reference>
<gene>
    <name evidence="10" type="primary">ASA1</name>
    <name evidence="11" type="ORF">TWF106_008849</name>
    <name evidence="9" type="ORF">TWF191_003490</name>
    <name evidence="10" type="ORF">TWF679_007503</name>
</gene>
<evidence type="ECO:0000256" key="7">
    <source>
        <dbReference type="PROSITE-ProRule" id="PRU00221"/>
    </source>
</evidence>
<comment type="function">
    <text evidence="3">Component of the ASTRA complex involved in chromatin remodeling.</text>
</comment>
<evidence type="ECO:0000313" key="11">
    <source>
        <dbReference type="EMBL" id="KAF3215006.1"/>
    </source>
</evidence>
<comment type="subunit">
    <text evidence="5">Component of the ASTRA chromatin remodeling machinery complex.</text>
</comment>
<dbReference type="AlphaFoldDB" id="A0A6G1LWY7"/>
<dbReference type="PROSITE" id="PS50082">
    <property type="entry name" value="WD_REPEATS_2"/>
    <property type="match status" value="3"/>
</dbReference>
<dbReference type="EMBL" id="WIPF01000186">
    <property type="protein sequence ID" value="KAF3201073.1"/>
    <property type="molecule type" value="Genomic_DNA"/>
</dbReference>
<evidence type="ECO:0000313" key="12">
    <source>
        <dbReference type="Proteomes" id="UP000472727"/>
    </source>
</evidence>
<name>A0A6G1LWY7_ORBOL</name>
<dbReference type="EMBL" id="WIWS01000056">
    <property type="protein sequence ID" value="KAF3215006.1"/>
    <property type="molecule type" value="Genomic_DNA"/>
</dbReference>
<evidence type="ECO:0000256" key="3">
    <source>
        <dbReference type="ARBA" id="ARBA00037338"/>
    </source>
</evidence>
<evidence type="ECO:0000313" key="10">
    <source>
        <dbReference type="EMBL" id="KAF3208981.1"/>
    </source>
</evidence>
<feature type="region of interest" description="Disordered" evidence="8">
    <location>
        <begin position="249"/>
        <end position="275"/>
    </location>
</feature>
<dbReference type="InterPro" id="IPR019775">
    <property type="entry name" value="WD40_repeat_CS"/>
</dbReference>
<evidence type="ECO:0000256" key="2">
    <source>
        <dbReference type="ARBA" id="ARBA00022737"/>
    </source>
</evidence>
<sequence>MDAPVYVIRGHPSPVHSLHFYRSNSRLVSADAEGWVVLWDIPIRRPVAVWRAHDSAVLGVADWDDSNIITHGRDNKLYVWQVRSEDEPSLDTRLPVTSSSEHHRPPWLLHALDVNALNFCSFTMCPSLNSASSSQILLAVPSSKDPNAIDIYHLPSQTRVHAAVGQHLDFKTGMPMALRLSNINSKLILLAGYESGHAVAFTLDPESNIWHTVYSSKPHSQPVLSLDYHPPLTFFTSSADSIIAKHEIHSDTGSKNSDPEDPPSHIINTHHAGQQSLSLRSDGRLFATAGWDSRIRVYTTRNMKEVAVLKWHREGCYAVTFAKIFNESKEAVQINDTILTVSQQRENRNRQAHMLAAGSKDGRVSLWEIF</sequence>
<dbReference type="PANTHER" id="PTHR19854:SF1">
    <property type="entry name" value="GUANINE NUCLEOTIDE-BINDING PROTEIN SUBUNIT BETA-LIKE PROTEIN 1"/>
    <property type="match status" value="1"/>
</dbReference>
<evidence type="ECO:0000313" key="9">
    <source>
        <dbReference type="EMBL" id="KAF3201073.1"/>
    </source>
</evidence>
<dbReference type="PANTHER" id="PTHR19854">
    <property type="entry name" value="TRANSDUCIN BETA-LIKE 3"/>
    <property type="match status" value="1"/>
</dbReference>
<dbReference type="Pfam" id="PF00400">
    <property type="entry name" value="WD40"/>
    <property type="match status" value="3"/>
</dbReference>
<dbReference type="Proteomes" id="UP000614610">
    <property type="component" value="Unassembled WGS sequence"/>
</dbReference>
<evidence type="ECO:0000256" key="5">
    <source>
        <dbReference type="ARBA" id="ARBA00038749"/>
    </source>
</evidence>
<proteinExistence type="inferred from homology"/>
<dbReference type="EMBL" id="WIWT01000044">
    <property type="protein sequence ID" value="KAF3208981.1"/>
    <property type="molecule type" value="Genomic_DNA"/>
</dbReference>
<organism evidence="10 14">
    <name type="scientific">Orbilia oligospora</name>
    <name type="common">Nematode-trapping fungus</name>
    <name type="synonym">Arthrobotrys oligospora</name>
    <dbReference type="NCBI Taxonomy" id="2813651"/>
    <lineage>
        <taxon>Eukaryota</taxon>
        <taxon>Fungi</taxon>
        <taxon>Dikarya</taxon>
        <taxon>Ascomycota</taxon>
        <taxon>Pezizomycotina</taxon>
        <taxon>Orbiliomycetes</taxon>
        <taxon>Orbiliales</taxon>
        <taxon>Orbiliaceae</taxon>
        <taxon>Orbilia</taxon>
    </lineage>
</organism>
<evidence type="ECO:0000256" key="1">
    <source>
        <dbReference type="ARBA" id="ARBA00022574"/>
    </source>
</evidence>
<accession>A0A6G1LWY7</accession>
<dbReference type="Proteomes" id="UP000472727">
    <property type="component" value="Unassembled WGS sequence"/>
</dbReference>
<protein>
    <recommendedName>
        <fullName evidence="6">ASTRA-associated protein 1</fullName>
    </recommendedName>
</protein>
<dbReference type="PROSITE" id="PS00678">
    <property type="entry name" value="WD_REPEATS_1"/>
    <property type="match status" value="1"/>
</dbReference>
<keyword evidence="2" id="KW-0677">Repeat</keyword>
<evidence type="ECO:0000256" key="4">
    <source>
        <dbReference type="ARBA" id="ARBA00037931"/>
    </source>
</evidence>
<comment type="caution">
    <text evidence="10">The sequence shown here is derived from an EMBL/GenBank/DDBJ whole genome shotgun (WGS) entry which is preliminary data.</text>
</comment>
<comment type="similarity">
    <text evidence="4">Belongs to the WD repeat ASA1 family.</text>
</comment>
<keyword evidence="1 7" id="KW-0853">WD repeat</keyword>
<feature type="repeat" description="WD" evidence="7">
    <location>
        <begin position="267"/>
        <end position="308"/>
    </location>
</feature>
<dbReference type="Gene3D" id="2.130.10.10">
    <property type="entry name" value="YVTN repeat-like/Quinoprotein amine dehydrogenase"/>
    <property type="match status" value="2"/>
</dbReference>
<evidence type="ECO:0000256" key="8">
    <source>
        <dbReference type="SAM" id="MobiDB-lite"/>
    </source>
</evidence>
<dbReference type="OrthoDB" id="7668193at2759"/>
<feature type="repeat" description="WD" evidence="7">
    <location>
        <begin position="8"/>
        <end position="49"/>
    </location>
</feature>
<dbReference type="PROSITE" id="PS50294">
    <property type="entry name" value="WD_REPEATS_REGION"/>
    <property type="match status" value="1"/>
</dbReference>
<dbReference type="InterPro" id="IPR015943">
    <property type="entry name" value="WD40/YVTN_repeat-like_dom_sf"/>
</dbReference>
<feature type="repeat" description="WD" evidence="7">
    <location>
        <begin position="354"/>
        <end position="370"/>
    </location>
</feature>
<dbReference type="SMART" id="SM00320">
    <property type="entry name" value="WD40"/>
    <property type="match status" value="5"/>
</dbReference>
<dbReference type="InterPro" id="IPR036322">
    <property type="entry name" value="WD40_repeat_dom_sf"/>
</dbReference>
<evidence type="ECO:0000313" key="13">
    <source>
        <dbReference type="Proteomes" id="UP000483672"/>
    </source>
</evidence>
<evidence type="ECO:0000256" key="6">
    <source>
        <dbReference type="ARBA" id="ARBA00040563"/>
    </source>
</evidence>
<dbReference type="InterPro" id="IPR001680">
    <property type="entry name" value="WD40_rpt"/>
</dbReference>